<dbReference type="EMBL" id="CP144747">
    <property type="protein sequence ID" value="WVZ66140.1"/>
    <property type="molecule type" value="Genomic_DNA"/>
</dbReference>
<dbReference type="AlphaFoldDB" id="A0AAQ3T4T3"/>
<organism evidence="3 4">
    <name type="scientific">Paspalum notatum var. saurae</name>
    <dbReference type="NCBI Taxonomy" id="547442"/>
    <lineage>
        <taxon>Eukaryota</taxon>
        <taxon>Viridiplantae</taxon>
        <taxon>Streptophyta</taxon>
        <taxon>Embryophyta</taxon>
        <taxon>Tracheophyta</taxon>
        <taxon>Spermatophyta</taxon>
        <taxon>Magnoliopsida</taxon>
        <taxon>Liliopsida</taxon>
        <taxon>Poales</taxon>
        <taxon>Poaceae</taxon>
        <taxon>PACMAD clade</taxon>
        <taxon>Panicoideae</taxon>
        <taxon>Andropogonodae</taxon>
        <taxon>Paspaleae</taxon>
        <taxon>Paspalinae</taxon>
        <taxon>Paspalum</taxon>
    </lineage>
</organism>
<keyword evidence="4" id="KW-1185">Reference proteome</keyword>
<reference evidence="3 4" key="1">
    <citation type="submission" date="2024-02" db="EMBL/GenBank/DDBJ databases">
        <title>High-quality chromosome-scale genome assembly of Pensacola bahiagrass (Paspalum notatum Flugge var. saurae).</title>
        <authorList>
            <person name="Vega J.M."/>
            <person name="Podio M."/>
            <person name="Orjuela J."/>
            <person name="Siena L.A."/>
            <person name="Pessino S.C."/>
            <person name="Combes M.C."/>
            <person name="Mariac C."/>
            <person name="Albertini E."/>
            <person name="Pupilli F."/>
            <person name="Ortiz J.P.A."/>
            <person name="Leblanc O."/>
        </authorList>
    </citation>
    <scope>NUCLEOTIDE SEQUENCE [LARGE SCALE GENOMIC DNA]</scope>
    <source>
        <strain evidence="3">R1</strain>
        <tissue evidence="3">Leaf</tissue>
    </source>
</reference>
<dbReference type="Proteomes" id="UP001341281">
    <property type="component" value="Chromosome 03"/>
</dbReference>
<evidence type="ECO:0000259" key="2">
    <source>
        <dbReference type="Pfam" id="PF20241"/>
    </source>
</evidence>
<dbReference type="Pfam" id="PF20241">
    <property type="entry name" value="DUF6598"/>
    <property type="match status" value="1"/>
</dbReference>
<name>A0AAQ3T4T3_PASNO</name>
<accession>A0AAQ3T4T3</accession>
<proteinExistence type="predicted"/>
<dbReference type="InterPro" id="IPR046533">
    <property type="entry name" value="DUF6598"/>
</dbReference>
<gene>
    <name evidence="3" type="ORF">U9M48_015412</name>
</gene>
<evidence type="ECO:0000256" key="1">
    <source>
        <dbReference type="SAM" id="MobiDB-lite"/>
    </source>
</evidence>
<sequence>MTRTTARRRGCYSSSKRLKPPPPRWWWEDEATATTLLHDVREEQATLYDPKLRRFHLCRGFGHHVMTSSSRHGAVFDFDNDEECKYRQATTDRVARQLDTIPESERDNLQLALNVLHLKVLASDVGFPISIYGTVSMRDKLDFKCIYLFQRDRDNCQVISAPGELLTLTGPNRGPFEAIIFYFEFNLKIRGEEQSMDRIFSRTLALHYAVEATVGITILRGATGILRQRHSMHLSRFK</sequence>
<feature type="region of interest" description="Disordered" evidence="1">
    <location>
        <begin position="1"/>
        <end position="20"/>
    </location>
</feature>
<dbReference type="PANTHER" id="PTHR33065">
    <property type="entry name" value="OS07G0486400 PROTEIN"/>
    <property type="match status" value="1"/>
</dbReference>
<evidence type="ECO:0000313" key="4">
    <source>
        <dbReference type="Proteomes" id="UP001341281"/>
    </source>
</evidence>
<protein>
    <recommendedName>
        <fullName evidence="2">DUF6598 domain-containing protein</fullName>
    </recommendedName>
</protein>
<feature type="compositionally biased region" description="Basic residues" evidence="1">
    <location>
        <begin position="1"/>
        <end position="10"/>
    </location>
</feature>
<feature type="domain" description="DUF6598" evidence="2">
    <location>
        <begin position="113"/>
        <end position="202"/>
    </location>
</feature>
<evidence type="ECO:0000313" key="3">
    <source>
        <dbReference type="EMBL" id="WVZ66140.1"/>
    </source>
</evidence>
<dbReference type="PANTHER" id="PTHR33065:SF81">
    <property type="entry name" value="DUF6598 DOMAIN-CONTAINING PROTEIN"/>
    <property type="match status" value="1"/>
</dbReference>